<evidence type="ECO:0000313" key="2">
    <source>
        <dbReference type="Proteomes" id="UP000270219"/>
    </source>
</evidence>
<accession>A0A498DB48</accession>
<dbReference type="EMBL" id="RCHR01000002">
    <property type="protein sequence ID" value="RLL46914.1"/>
    <property type="molecule type" value="Genomic_DNA"/>
</dbReference>
<evidence type="ECO:0000313" key="1">
    <source>
        <dbReference type="EMBL" id="RLL46914.1"/>
    </source>
</evidence>
<proteinExistence type="predicted"/>
<keyword evidence="2" id="KW-1185">Reference proteome</keyword>
<evidence type="ECO:0008006" key="3">
    <source>
        <dbReference type="Google" id="ProtNLM"/>
    </source>
</evidence>
<protein>
    <recommendedName>
        <fullName evidence="3">Polysaccharide deacetylase</fullName>
    </recommendedName>
</protein>
<name>A0A498DB48_9BACI</name>
<comment type="caution">
    <text evidence="1">The sequence shown here is derived from an EMBL/GenBank/DDBJ whole genome shotgun (WGS) entry which is preliminary data.</text>
</comment>
<dbReference type="RefSeq" id="WP_121522165.1">
    <property type="nucleotide sequence ID" value="NZ_RCHR01000002.1"/>
</dbReference>
<sequence length="244" mass="29438">MNSFSYKEYIHILDLLQDHYPIMDYNEVGEDTDRFAVIRHDVEFSVERAYKMAELEARKGIFTSYMFQIRNNAYNTFSIQNIKMIKEIYQLGHKIGLHVHLGMLNDISGLKNYVESDIKSMGNFLHIPIDRFSYHRPPKEVLRKELSLENYINTYDKKYFDFKENDQDLEHVRIKYIADSKHRWNYGYPSEDLLKQYAKVQLLIHPYSWTEEGYESQKNFEELIKEKESIFRNTLKSETKHYKE</sequence>
<gene>
    <name evidence="1" type="ORF">D8M04_06875</name>
</gene>
<organism evidence="1 2">
    <name type="scientific">Oceanobacillus piezotolerans</name>
    <dbReference type="NCBI Taxonomy" id="2448030"/>
    <lineage>
        <taxon>Bacteria</taxon>
        <taxon>Bacillati</taxon>
        <taxon>Bacillota</taxon>
        <taxon>Bacilli</taxon>
        <taxon>Bacillales</taxon>
        <taxon>Bacillaceae</taxon>
        <taxon>Oceanobacillus</taxon>
    </lineage>
</organism>
<dbReference type="Proteomes" id="UP000270219">
    <property type="component" value="Unassembled WGS sequence"/>
</dbReference>
<reference evidence="1 2" key="1">
    <citation type="submission" date="2018-10" db="EMBL/GenBank/DDBJ databases">
        <title>Oceanobacillus sp. YLB-02 draft genome.</title>
        <authorList>
            <person name="Yu L."/>
        </authorList>
    </citation>
    <scope>NUCLEOTIDE SEQUENCE [LARGE SCALE GENOMIC DNA]</scope>
    <source>
        <strain evidence="1 2">YLB-02</strain>
    </source>
</reference>
<dbReference type="AlphaFoldDB" id="A0A498DB48"/>
<dbReference type="OrthoDB" id="9788208at2"/>